<evidence type="ECO:0000256" key="1">
    <source>
        <dbReference type="SAM" id="MobiDB-lite"/>
    </source>
</evidence>
<dbReference type="GO" id="GO:0005634">
    <property type="term" value="C:nucleus"/>
    <property type="evidence" value="ECO:0007669"/>
    <property type="project" value="TreeGrafter"/>
</dbReference>
<feature type="region of interest" description="Disordered" evidence="1">
    <location>
        <begin position="1"/>
        <end position="68"/>
    </location>
</feature>
<feature type="compositionally biased region" description="Basic and acidic residues" evidence="1">
    <location>
        <begin position="971"/>
        <end position="987"/>
    </location>
</feature>
<proteinExistence type="predicted"/>
<feature type="domain" description="MIF4G-like type 1" evidence="2">
    <location>
        <begin position="402"/>
        <end position="488"/>
    </location>
</feature>
<accession>A0A5E8BY40</accession>
<dbReference type="Gene3D" id="1.25.40.180">
    <property type="match status" value="3"/>
</dbReference>
<dbReference type="PANTHER" id="PTHR12412:SF2">
    <property type="entry name" value="NUCLEAR CAP-BINDING PROTEIN SUBUNIT 1"/>
    <property type="match status" value="1"/>
</dbReference>
<evidence type="ECO:0000313" key="5">
    <source>
        <dbReference type="Proteomes" id="UP000398389"/>
    </source>
</evidence>
<dbReference type="InterPro" id="IPR027159">
    <property type="entry name" value="CBP80"/>
</dbReference>
<gene>
    <name evidence="4" type="ORF">SAPINGB_P005036</name>
</gene>
<sequence>MDNDDYSSGRGRKRSRNDDDYGSSQGQSRGYKRQNYGSSGSYQSGGGRIRSRSQSRYSRPPPPPPPLLLKVRTFIARIAEDSKYPVSASVGYLGKNLVDLAESERLPAFDTMQATILEQPHKAPLLSCAIQVANSINSAIGKIAIESFHMRLQNAVNDSDWALTKALTRFLVCLYPIISEGEPIQQENEQDAEEESSKTSDPSQSGAIKLLNTLLDRAIAMQTLKGSMRCPLAEEFYATAVLSIPYLCSSIILNVSPPETKATIVQLIEKSREFIELYRKTKSVINRAIIYPFVDHPTTDEDASDAGEKAPYTPPLYIHAIAEAIDRFEENGLETRSFIHLPRLIELDISKDAPIVRHSFPAVHFAEPESLILSPYYGPYGGPAPRLFLTVYLPNRGLETVPPPTTIEAVVFREITQETINFMDFNPNEVAHQLLTFDWYASKTAFTTPGIPIENLISLHETAPSASTWKSEDLCMDSILDILMRLPGNFKEYDQILTNDNLQQNEDGSVTVMRRNSPLSLRNVYMHIIIIKMCKFSSQTVANVLGRAIRFLYDNIGTLDVELNHRIIDWFSHHLSNFLFTWTWHEWMYFIHLPDLHPKKVFIQQLILKEVRLSNVERVRVTLPVDVARRCLPEVLQAPTSKWLLESSPCAEEMARFRELLTTGGTSANPGADGADDESGESGRDAISTVLQELREKAASFADDTDPTSAFVDMVVSTVCDLGSRSLTHVELLTVQLKDMLVDVCSLDPTAAIESILEYWIEQAHIGLLVMQIFIRKGIIAPKPFIQLLFDYKRGDGEEYNVDESEDKEELRLQRQLQEIALRAESLNGAPYEETEEDRETRQRALALTKRKNRRNLWPHWRLLATAHGWESLTSVLEFAQEAPPARSGLAQSERDELLIDLLTQFARLINDMDEDARVATELAEASDKAAAEQKEEAARSGRDRDDDDVHSDVAADGEDVVIEDEGDVVVGRDGDDGDRSDGEDGRSRRRRRGSYDNDYAYRDRYSDDEDDRSRYRDDHGGNSRRRGASPEAGNASAGYDAYYTSQWEDSGAPYRHIKTEQLARSKESRDAESKRWALWWARGVAKALVRRYHIWFKREEVAQGSVAAIKGIVQDEADAGGVVLKYLEEINAI</sequence>
<dbReference type="GO" id="GO:0005846">
    <property type="term" value="C:nuclear cap binding complex"/>
    <property type="evidence" value="ECO:0007669"/>
    <property type="project" value="InterPro"/>
</dbReference>
<feature type="region of interest" description="Disordered" evidence="1">
    <location>
        <begin position="922"/>
        <end position="1038"/>
    </location>
</feature>
<feature type="domain" description="MIF4G-like type 1" evidence="2">
    <location>
        <begin position="521"/>
        <end position="624"/>
    </location>
</feature>
<dbReference type="Pfam" id="PF09090">
    <property type="entry name" value="MIF4G_like_2"/>
    <property type="match status" value="1"/>
</dbReference>
<dbReference type="InterPro" id="IPR016024">
    <property type="entry name" value="ARM-type_fold"/>
</dbReference>
<dbReference type="RefSeq" id="XP_031855642.1">
    <property type="nucleotide sequence ID" value="XM_031999751.1"/>
</dbReference>
<dbReference type="SUPFAM" id="SSF48371">
    <property type="entry name" value="ARM repeat"/>
    <property type="match status" value="4"/>
</dbReference>
<dbReference type="InterPro" id="IPR015174">
    <property type="entry name" value="MIF4G-like_typ-2"/>
</dbReference>
<feature type="region of interest" description="Disordered" evidence="1">
    <location>
        <begin position="663"/>
        <end position="683"/>
    </location>
</feature>
<dbReference type="OrthoDB" id="10252707at2759"/>
<feature type="region of interest" description="Disordered" evidence="1">
    <location>
        <begin position="184"/>
        <end position="205"/>
    </location>
</feature>
<evidence type="ECO:0000313" key="4">
    <source>
        <dbReference type="EMBL" id="VVT56394.1"/>
    </source>
</evidence>
<dbReference type="PANTHER" id="PTHR12412">
    <property type="entry name" value="CAP BINDING PROTEIN"/>
    <property type="match status" value="1"/>
</dbReference>
<dbReference type="GO" id="GO:0003729">
    <property type="term" value="F:mRNA binding"/>
    <property type="evidence" value="ECO:0007669"/>
    <property type="project" value="TreeGrafter"/>
</dbReference>
<dbReference type="InterPro" id="IPR015172">
    <property type="entry name" value="MIF4G-like_typ-1"/>
</dbReference>
<keyword evidence="5" id="KW-1185">Reference proteome</keyword>
<feature type="domain" description="MIF4G-like type 2" evidence="3">
    <location>
        <begin position="685"/>
        <end position="810"/>
    </location>
</feature>
<dbReference type="GeneID" id="43583851"/>
<evidence type="ECO:0008006" key="6">
    <source>
        <dbReference type="Google" id="ProtNLM"/>
    </source>
</evidence>
<protein>
    <recommendedName>
        <fullName evidence="6">MIF4G domain-containing protein</fullName>
    </recommendedName>
</protein>
<organism evidence="4 5">
    <name type="scientific">Magnusiomyces paraingens</name>
    <dbReference type="NCBI Taxonomy" id="2606893"/>
    <lineage>
        <taxon>Eukaryota</taxon>
        <taxon>Fungi</taxon>
        <taxon>Dikarya</taxon>
        <taxon>Ascomycota</taxon>
        <taxon>Saccharomycotina</taxon>
        <taxon>Dipodascomycetes</taxon>
        <taxon>Dipodascales</taxon>
        <taxon>Dipodascaceae</taxon>
        <taxon>Magnusiomyces</taxon>
    </lineage>
</organism>
<reference evidence="4 5" key="1">
    <citation type="submission" date="2019-09" db="EMBL/GenBank/DDBJ databases">
        <authorList>
            <person name="Brejova B."/>
        </authorList>
    </citation>
    <scope>NUCLEOTIDE SEQUENCE [LARGE SCALE GENOMIC DNA]</scope>
</reference>
<feature type="compositionally biased region" description="Basic and acidic residues" evidence="1">
    <location>
        <begin position="994"/>
        <end position="1022"/>
    </location>
</feature>
<dbReference type="GO" id="GO:0000184">
    <property type="term" value="P:nuclear-transcribed mRNA catabolic process, nonsense-mediated decay"/>
    <property type="evidence" value="ECO:0007669"/>
    <property type="project" value="TreeGrafter"/>
</dbReference>
<evidence type="ECO:0000259" key="2">
    <source>
        <dbReference type="Pfam" id="PF09088"/>
    </source>
</evidence>
<evidence type="ECO:0000259" key="3">
    <source>
        <dbReference type="Pfam" id="PF09090"/>
    </source>
</evidence>
<dbReference type="AlphaFoldDB" id="A0A5E8BY40"/>
<dbReference type="Proteomes" id="UP000398389">
    <property type="component" value="Unassembled WGS sequence"/>
</dbReference>
<dbReference type="GO" id="GO:0006406">
    <property type="term" value="P:mRNA export from nucleus"/>
    <property type="evidence" value="ECO:0007669"/>
    <property type="project" value="InterPro"/>
</dbReference>
<dbReference type="GO" id="GO:0000339">
    <property type="term" value="F:RNA cap binding"/>
    <property type="evidence" value="ECO:0007669"/>
    <property type="project" value="InterPro"/>
</dbReference>
<name>A0A5E8BY40_9ASCO</name>
<feature type="compositionally biased region" description="Acidic residues" evidence="1">
    <location>
        <begin position="946"/>
        <end position="968"/>
    </location>
</feature>
<feature type="compositionally biased region" description="Basic and acidic residues" evidence="1">
    <location>
        <begin position="926"/>
        <end position="945"/>
    </location>
</feature>
<dbReference type="EMBL" id="CABVLU010000004">
    <property type="protein sequence ID" value="VVT56394.1"/>
    <property type="molecule type" value="Genomic_DNA"/>
</dbReference>
<dbReference type="Pfam" id="PF09088">
    <property type="entry name" value="MIF4G_like"/>
    <property type="match status" value="2"/>
</dbReference>